<name>A0ACD0NZG8_9BASI</name>
<protein>
    <submittedName>
        <fullName evidence="1">Uncharacterized protein</fullName>
    </submittedName>
</protein>
<dbReference type="EMBL" id="KZ819862">
    <property type="protein sequence ID" value="PWN51197.1"/>
    <property type="molecule type" value="Genomic_DNA"/>
</dbReference>
<gene>
    <name evidence="1" type="ORF">IE53DRAFT_60419</name>
</gene>
<organism evidence="1 2">
    <name type="scientific">Violaceomyces palustris</name>
    <dbReference type="NCBI Taxonomy" id="1673888"/>
    <lineage>
        <taxon>Eukaryota</taxon>
        <taxon>Fungi</taxon>
        <taxon>Dikarya</taxon>
        <taxon>Basidiomycota</taxon>
        <taxon>Ustilaginomycotina</taxon>
        <taxon>Ustilaginomycetes</taxon>
        <taxon>Violaceomycetales</taxon>
        <taxon>Violaceomycetaceae</taxon>
        <taxon>Violaceomyces</taxon>
    </lineage>
</organism>
<evidence type="ECO:0000313" key="2">
    <source>
        <dbReference type="Proteomes" id="UP000245626"/>
    </source>
</evidence>
<reference evidence="1 2" key="1">
    <citation type="journal article" date="2018" name="Mol. Biol. Evol.">
        <title>Broad Genomic Sampling Reveals a Smut Pathogenic Ancestry of the Fungal Clade Ustilaginomycotina.</title>
        <authorList>
            <person name="Kijpornyongpan T."/>
            <person name="Mondo S.J."/>
            <person name="Barry K."/>
            <person name="Sandor L."/>
            <person name="Lee J."/>
            <person name="Lipzen A."/>
            <person name="Pangilinan J."/>
            <person name="LaButti K."/>
            <person name="Hainaut M."/>
            <person name="Henrissat B."/>
            <person name="Grigoriev I.V."/>
            <person name="Spatafora J.W."/>
            <person name="Aime M.C."/>
        </authorList>
    </citation>
    <scope>NUCLEOTIDE SEQUENCE [LARGE SCALE GENOMIC DNA]</scope>
    <source>
        <strain evidence="1 2">SA 807</strain>
    </source>
</reference>
<keyword evidence="2" id="KW-1185">Reference proteome</keyword>
<dbReference type="Proteomes" id="UP000245626">
    <property type="component" value="Unassembled WGS sequence"/>
</dbReference>
<sequence length="462" mass="48317">MFQPNGRCSKTNTNLNGDGGTTLADLKHDGSATTPKAFSSRNGSPSDPPPSIERLSVDASSLPREKFGAALARFNSTPMVAGLSDLSLLSSNNHPSRPGLVERRDSAEDPSSILTLAPPKPDPADTLYPSPSGGFVPSPEEGQDWRLKPAPPPKVRPALKDPPLGLSVSGDDSSILEKGDSPSSRPGSTVPARPPSLPASQETASLIACAPSGSTSPRNSQVHASGATSPHALRPLSTASSGSRRKRSACALPDSPGFVESQSTCSSLAGSVSRRRSGASSRSHASAAGERGSRRSSRHGLAPSEVRTSLESGGTALGSKGSSGGPVSVTASQAPVKVRDFAFPNDDPRHTGKREVSQTGEQTPGEGQLREEDEADDWGLEQDEDEDEFVGDDGGNLGLPEGIYRLLYPFDAESEHELSVHAEERVRVVGALEGGWAIAERETPREGEENRGLVPESYLEAE</sequence>
<evidence type="ECO:0000313" key="1">
    <source>
        <dbReference type="EMBL" id="PWN51197.1"/>
    </source>
</evidence>
<proteinExistence type="predicted"/>
<accession>A0ACD0NZG8</accession>